<evidence type="ECO:0000313" key="5">
    <source>
        <dbReference type="Proteomes" id="UP001303701"/>
    </source>
</evidence>
<evidence type="ECO:0000256" key="2">
    <source>
        <dbReference type="SAM" id="Phobius"/>
    </source>
</evidence>
<proteinExistence type="predicted"/>
<feature type="compositionally biased region" description="Polar residues" evidence="1">
    <location>
        <begin position="122"/>
        <end position="139"/>
    </location>
</feature>
<gene>
    <name evidence="4" type="ORF">RI196_11875</name>
</gene>
<organism evidence="4 5">
    <name type="scientific">Aeribacillus composti</name>
    <dbReference type="NCBI Taxonomy" id="1868734"/>
    <lineage>
        <taxon>Bacteria</taxon>
        <taxon>Bacillati</taxon>
        <taxon>Bacillota</taxon>
        <taxon>Bacilli</taxon>
        <taxon>Bacillales</taxon>
        <taxon>Bacillaceae</taxon>
        <taxon>Aeribacillus</taxon>
    </lineage>
</organism>
<dbReference type="EMBL" id="CP134501">
    <property type="protein sequence ID" value="WNF31984.1"/>
    <property type="molecule type" value="Genomic_DNA"/>
</dbReference>
<keyword evidence="2" id="KW-0472">Membrane</keyword>
<feature type="domain" description="LysM" evidence="3">
    <location>
        <begin position="164"/>
        <end position="210"/>
    </location>
</feature>
<reference evidence="4 5" key="1">
    <citation type="submission" date="2023-09" db="EMBL/GenBank/DDBJ databases">
        <title>Different Types of Thermotolerant Ring-Cleaving Dioxygenases derived from Aeribacillus composti HB-1 applied for multiple aromatic hydrocarbons removal.</title>
        <authorList>
            <person name="Cao L."/>
            <person name="Li M."/>
            <person name="Ma T."/>
        </authorList>
    </citation>
    <scope>NUCLEOTIDE SEQUENCE [LARGE SCALE GENOMIC DNA]</scope>
    <source>
        <strain evidence="4 5">HB-1</strain>
    </source>
</reference>
<dbReference type="Proteomes" id="UP001303701">
    <property type="component" value="Chromosome"/>
</dbReference>
<sequence length="216" mass="25300">MKKMTSPYEHDQAERLREKMIDEIKERTGTYPSRSEVHKKRRKKKKKMNYPLLRILVFLFILVPVVVLFLTSYLERNQSNRSGENLSDFDSVIIKNNSGKSVQEERVEENNSSNSDKEEGNQNEQEASPTTEEQSSSNSTRDETRKEISGNESDGNMEENRRIITHVVQPNETLYKISMKYYKSRNGEELIREWNHLQDSNIYVGQVLKIPLDNPQ</sequence>
<dbReference type="Gene3D" id="3.10.350.10">
    <property type="entry name" value="LysM domain"/>
    <property type="match status" value="1"/>
</dbReference>
<evidence type="ECO:0000256" key="1">
    <source>
        <dbReference type="SAM" id="MobiDB-lite"/>
    </source>
</evidence>
<evidence type="ECO:0000313" key="4">
    <source>
        <dbReference type="EMBL" id="WNF31984.1"/>
    </source>
</evidence>
<keyword evidence="2" id="KW-1133">Transmembrane helix</keyword>
<keyword evidence="2" id="KW-0812">Transmembrane</keyword>
<feature type="compositionally biased region" description="Basic and acidic residues" evidence="1">
    <location>
        <begin position="140"/>
        <end position="149"/>
    </location>
</feature>
<dbReference type="GeneID" id="301126681"/>
<accession>A0ABY9W758</accession>
<dbReference type="SMART" id="SM00257">
    <property type="entry name" value="LysM"/>
    <property type="match status" value="1"/>
</dbReference>
<dbReference type="SUPFAM" id="SSF54106">
    <property type="entry name" value="LysM domain"/>
    <property type="match status" value="1"/>
</dbReference>
<dbReference type="PROSITE" id="PS51782">
    <property type="entry name" value="LYSM"/>
    <property type="match status" value="1"/>
</dbReference>
<dbReference type="CDD" id="cd00118">
    <property type="entry name" value="LysM"/>
    <property type="match status" value="1"/>
</dbReference>
<dbReference type="InterPro" id="IPR036779">
    <property type="entry name" value="LysM_dom_sf"/>
</dbReference>
<dbReference type="Pfam" id="PF01476">
    <property type="entry name" value="LysM"/>
    <property type="match status" value="1"/>
</dbReference>
<feature type="region of interest" description="Disordered" evidence="1">
    <location>
        <begin position="97"/>
        <end position="160"/>
    </location>
</feature>
<feature type="compositionally biased region" description="Basic and acidic residues" evidence="1">
    <location>
        <begin position="102"/>
        <end position="120"/>
    </location>
</feature>
<protein>
    <submittedName>
        <fullName evidence="4">LysM peptidoglycan-binding domain-containing protein</fullName>
    </submittedName>
</protein>
<feature type="region of interest" description="Disordered" evidence="1">
    <location>
        <begin position="22"/>
        <end position="45"/>
    </location>
</feature>
<evidence type="ECO:0000259" key="3">
    <source>
        <dbReference type="PROSITE" id="PS51782"/>
    </source>
</evidence>
<keyword evidence="5" id="KW-1185">Reference proteome</keyword>
<name>A0ABY9W758_9BACI</name>
<feature type="transmembrane region" description="Helical" evidence="2">
    <location>
        <begin position="52"/>
        <end position="74"/>
    </location>
</feature>
<dbReference type="RefSeq" id="WP_157728008.1">
    <property type="nucleotide sequence ID" value="NZ_CP134501.1"/>
</dbReference>
<dbReference type="InterPro" id="IPR018392">
    <property type="entry name" value="LysM"/>
</dbReference>